<dbReference type="RefSeq" id="WP_131799653.1">
    <property type="nucleotide sequence ID" value="NZ_FAOZ01000054.1"/>
</dbReference>
<sequence length="64" mass="7376">MFTRFYAWWLQAVDRYTKAPPDDRDRGSTTEQVIWIAFLAALALTVIGIFGPRILEAARNVVFE</sequence>
<keyword evidence="1" id="KW-0812">Transmembrane</keyword>
<dbReference type="EMBL" id="FAOZ01000054">
    <property type="protein sequence ID" value="CUU61064.1"/>
    <property type="molecule type" value="Genomic_DNA"/>
</dbReference>
<keyword evidence="1" id="KW-1133">Transmembrane helix</keyword>
<protein>
    <submittedName>
        <fullName evidence="2">Uncharacterized protein</fullName>
    </submittedName>
</protein>
<keyword evidence="1" id="KW-0472">Membrane</keyword>
<evidence type="ECO:0000313" key="3">
    <source>
        <dbReference type="Proteomes" id="UP000198802"/>
    </source>
</evidence>
<feature type="transmembrane region" description="Helical" evidence="1">
    <location>
        <begin position="33"/>
        <end position="51"/>
    </location>
</feature>
<evidence type="ECO:0000313" key="2">
    <source>
        <dbReference type="EMBL" id="CUU61064.1"/>
    </source>
</evidence>
<dbReference type="AlphaFoldDB" id="A0A0S4R216"/>
<dbReference type="Proteomes" id="UP000198802">
    <property type="component" value="Unassembled WGS sequence"/>
</dbReference>
<organism evidence="2 3">
    <name type="scientific">Parafrankia irregularis</name>
    <dbReference type="NCBI Taxonomy" id="795642"/>
    <lineage>
        <taxon>Bacteria</taxon>
        <taxon>Bacillati</taxon>
        <taxon>Actinomycetota</taxon>
        <taxon>Actinomycetes</taxon>
        <taxon>Frankiales</taxon>
        <taxon>Frankiaceae</taxon>
        <taxon>Parafrankia</taxon>
    </lineage>
</organism>
<gene>
    <name evidence="2" type="ORF">Ga0074812_15424</name>
</gene>
<evidence type="ECO:0000256" key="1">
    <source>
        <dbReference type="SAM" id="Phobius"/>
    </source>
</evidence>
<name>A0A0S4R216_9ACTN</name>
<keyword evidence="3" id="KW-1185">Reference proteome</keyword>
<proteinExistence type="predicted"/>
<reference evidence="3" key="1">
    <citation type="submission" date="2015-11" db="EMBL/GenBank/DDBJ databases">
        <authorList>
            <person name="Varghese N."/>
        </authorList>
    </citation>
    <scope>NUCLEOTIDE SEQUENCE [LARGE SCALE GENOMIC DNA]</scope>
    <source>
        <strain evidence="3">DSM 45899</strain>
    </source>
</reference>
<accession>A0A0S4R216</accession>